<comment type="miscellaneous">
    <text evidence="10">Carbon 2 of the heme B porphyrin ring is defined according to the Fischer nomenclature.</text>
</comment>
<comment type="catalytic activity">
    <reaction evidence="9 10">
        <text>heme b + (2E,6E)-farnesyl diphosphate + H2O = Fe(II)-heme o + diphosphate</text>
        <dbReference type="Rhea" id="RHEA:28070"/>
        <dbReference type="ChEBI" id="CHEBI:15377"/>
        <dbReference type="ChEBI" id="CHEBI:33019"/>
        <dbReference type="ChEBI" id="CHEBI:60344"/>
        <dbReference type="ChEBI" id="CHEBI:60530"/>
        <dbReference type="ChEBI" id="CHEBI:175763"/>
        <dbReference type="EC" id="2.5.1.141"/>
    </reaction>
</comment>
<dbReference type="UniPathway" id="UPA00834">
    <property type="reaction ID" value="UER00712"/>
</dbReference>
<dbReference type="AlphaFoldDB" id="A0A5C8P2A6"/>
<dbReference type="NCBIfam" id="TIGR01473">
    <property type="entry name" value="cyoE_ctaB"/>
    <property type="match status" value="1"/>
</dbReference>
<dbReference type="GO" id="GO:0048034">
    <property type="term" value="P:heme O biosynthetic process"/>
    <property type="evidence" value="ECO:0007669"/>
    <property type="project" value="UniProtKB-UniRule"/>
</dbReference>
<gene>
    <name evidence="10" type="primary">ctaB</name>
    <name evidence="11" type="ORF">FHP05_00695</name>
</gene>
<dbReference type="InterPro" id="IPR044878">
    <property type="entry name" value="UbiA_sf"/>
</dbReference>
<feature type="transmembrane region" description="Helical" evidence="10">
    <location>
        <begin position="116"/>
        <end position="137"/>
    </location>
</feature>
<accession>A0A5C8P2A6</accession>
<keyword evidence="7 10" id="KW-0350">Heme biosynthesis</keyword>
<evidence type="ECO:0000313" key="12">
    <source>
        <dbReference type="Proteomes" id="UP000321574"/>
    </source>
</evidence>
<comment type="subcellular location">
    <subcellularLocation>
        <location evidence="1 10">Cell membrane</location>
        <topology evidence="1 10">Multi-pass membrane protein</topology>
    </subcellularLocation>
</comment>
<feature type="transmembrane region" description="Helical" evidence="10">
    <location>
        <begin position="143"/>
        <end position="161"/>
    </location>
</feature>
<feature type="transmembrane region" description="Helical" evidence="10">
    <location>
        <begin position="38"/>
        <end position="59"/>
    </location>
</feature>
<evidence type="ECO:0000256" key="5">
    <source>
        <dbReference type="ARBA" id="ARBA00022692"/>
    </source>
</evidence>
<evidence type="ECO:0000256" key="2">
    <source>
        <dbReference type="ARBA" id="ARBA00004919"/>
    </source>
</evidence>
<evidence type="ECO:0000313" key="11">
    <source>
        <dbReference type="EMBL" id="TXL67568.1"/>
    </source>
</evidence>
<feature type="transmembrane region" description="Helical" evidence="10">
    <location>
        <begin position="71"/>
        <end position="95"/>
    </location>
</feature>
<comment type="function">
    <text evidence="10">Converts heme B (protoheme IX) to heme O by substitution of the vinyl group on carbon 2 of heme B porphyrin ring with a hydroxyethyl farnesyl side group.</text>
</comment>
<dbReference type="HAMAP" id="MF_00154">
    <property type="entry name" value="CyoE_CtaB"/>
    <property type="match status" value="1"/>
</dbReference>
<sequence>MIRREDYGKLSKTEITPELGTKSTSFNKDTTWITELKALVKIGIVNSNLITTFVGFWLALHVTGSSFINNIEAFILTIVGSALVIAGGAVLNNWYDVDIDPVMKRTKLRPTVTGRISLKVAFRIGFLLSVVGHAFLLTVSWQAALWAFVGWFTYVVLYTMWSKRKYTLNTIVGSISGAVPPLIGWTAVSQELHIIPVTLFSIMFIWQIPHFLALAMKKSEEYKKAQVPMLPAVYGFDMTKRQIVIYIACLLPLPFFMFSLGKAFLIIASILNIAWLILGVMGFFMKDDLKWANIIFIYSLNYLTILFITMAIVTIDFPL</sequence>
<keyword evidence="4 10" id="KW-0808">Transferase</keyword>
<feature type="transmembrane region" description="Helical" evidence="10">
    <location>
        <begin position="291"/>
        <end position="315"/>
    </location>
</feature>
<dbReference type="PROSITE" id="PS00943">
    <property type="entry name" value="UBIA"/>
    <property type="match status" value="1"/>
</dbReference>
<feature type="transmembrane region" description="Helical" evidence="10">
    <location>
        <begin position="168"/>
        <end position="188"/>
    </location>
</feature>
<dbReference type="PANTHER" id="PTHR43448">
    <property type="entry name" value="PROTOHEME IX FARNESYLTRANSFERASE, MITOCHONDRIAL"/>
    <property type="match status" value="1"/>
</dbReference>
<organism evidence="11 12">
    <name type="scientific">Cerasibacillus terrae</name>
    <dbReference type="NCBI Taxonomy" id="2498845"/>
    <lineage>
        <taxon>Bacteria</taxon>
        <taxon>Bacillati</taxon>
        <taxon>Bacillota</taxon>
        <taxon>Bacilli</taxon>
        <taxon>Bacillales</taxon>
        <taxon>Bacillaceae</taxon>
        <taxon>Cerasibacillus</taxon>
    </lineage>
</organism>
<feature type="transmembrane region" description="Helical" evidence="10">
    <location>
        <begin position="194"/>
        <end position="215"/>
    </location>
</feature>
<evidence type="ECO:0000256" key="1">
    <source>
        <dbReference type="ARBA" id="ARBA00004651"/>
    </source>
</evidence>
<reference evidence="11 12" key="1">
    <citation type="submission" date="2019-06" db="EMBL/GenBank/DDBJ databases">
        <title>Cerasibacillus sp. nov., isolated from maize field.</title>
        <authorList>
            <person name="Lin S.-Y."/>
            <person name="Tsai C.-F."/>
            <person name="Young C.-C."/>
        </authorList>
    </citation>
    <scope>NUCLEOTIDE SEQUENCE [LARGE SCALE GENOMIC DNA]</scope>
    <source>
        <strain evidence="11 12">CC-CFT480</strain>
    </source>
</reference>
<comment type="caution">
    <text evidence="11">The sequence shown here is derived from an EMBL/GenBank/DDBJ whole genome shotgun (WGS) entry which is preliminary data.</text>
</comment>
<dbReference type="FunFam" id="1.10.357.140:FF:000001">
    <property type="entry name" value="Protoheme IX farnesyltransferase"/>
    <property type="match status" value="1"/>
</dbReference>
<dbReference type="GO" id="GO:0008495">
    <property type="term" value="F:protoheme IX farnesyltransferase activity"/>
    <property type="evidence" value="ECO:0007669"/>
    <property type="project" value="UniProtKB-UniRule"/>
</dbReference>
<dbReference type="Proteomes" id="UP000321574">
    <property type="component" value="Unassembled WGS sequence"/>
</dbReference>
<keyword evidence="8 10" id="KW-0472">Membrane</keyword>
<evidence type="ECO:0000256" key="3">
    <source>
        <dbReference type="ARBA" id="ARBA00022475"/>
    </source>
</evidence>
<keyword evidence="12" id="KW-1185">Reference proteome</keyword>
<name>A0A5C8P2A6_9BACI</name>
<dbReference type="OrthoDB" id="9814417at2"/>
<keyword evidence="5 10" id="KW-0812">Transmembrane</keyword>
<dbReference type="GO" id="GO:0005886">
    <property type="term" value="C:plasma membrane"/>
    <property type="evidence" value="ECO:0007669"/>
    <property type="project" value="UniProtKB-SubCell"/>
</dbReference>
<evidence type="ECO:0000256" key="6">
    <source>
        <dbReference type="ARBA" id="ARBA00022989"/>
    </source>
</evidence>
<dbReference type="InterPro" id="IPR000537">
    <property type="entry name" value="UbiA_prenyltransferase"/>
</dbReference>
<evidence type="ECO:0000256" key="8">
    <source>
        <dbReference type="ARBA" id="ARBA00023136"/>
    </source>
</evidence>
<dbReference type="Pfam" id="PF01040">
    <property type="entry name" value="UbiA"/>
    <property type="match status" value="1"/>
</dbReference>
<feature type="transmembrane region" description="Helical" evidence="10">
    <location>
        <begin position="243"/>
        <end position="260"/>
    </location>
</feature>
<dbReference type="Gene3D" id="1.10.357.140">
    <property type="entry name" value="UbiA prenyltransferase"/>
    <property type="match status" value="1"/>
</dbReference>
<evidence type="ECO:0000256" key="7">
    <source>
        <dbReference type="ARBA" id="ARBA00023133"/>
    </source>
</evidence>
<dbReference type="InterPro" id="IPR006369">
    <property type="entry name" value="Protohaem_IX_farnesylTrfase"/>
</dbReference>
<evidence type="ECO:0000256" key="9">
    <source>
        <dbReference type="ARBA" id="ARBA00047690"/>
    </source>
</evidence>
<protein>
    <recommendedName>
        <fullName evidence="10">Protoheme IX farnesyltransferase</fullName>
        <ecNumber evidence="10">2.5.1.141</ecNumber>
    </recommendedName>
    <alternativeName>
        <fullName evidence="10">Heme B farnesyltransferase</fullName>
    </alternativeName>
    <alternativeName>
        <fullName evidence="10">Heme O synthase</fullName>
    </alternativeName>
</protein>
<comment type="pathway">
    <text evidence="2 10">Porphyrin-containing compound metabolism; heme O biosynthesis; heme O from protoheme: step 1/1.</text>
</comment>
<comment type="subunit">
    <text evidence="10">Interacts with CtaA.</text>
</comment>
<dbReference type="EC" id="2.5.1.141" evidence="10"/>
<dbReference type="PANTHER" id="PTHR43448:SF2">
    <property type="entry name" value="PROTOHEME IX FARNESYLTRANSFERASE, MITOCHONDRIAL"/>
    <property type="match status" value="1"/>
</dbReference>
<dbReference type="CDD" id="cd13957">
    <property type="entry name" value="PT_UbiA_Cox10"/>
    <property type="match status" value="1"/>
</dbReference>
<keyword evidence="3 10" id="KW-1003">Cell membrane</keyword>
<dbReference type="EMBL" id="VDUW01000001">
    <property type="protein sequence ID" value="TXL67568.1"/>
    <property type="molecule type" value="Genomic_DNA"/>
</dbReference>
<proteinExistence type="inferred from homology"/>
<comment type="similarity">
    <text evidence="10">Belongs to the UbiA prenyltransferase family. Protoheme IX farnesyltransferase subfamily.</text>
</comment>
<keyword evidence="6 10" id="KW-1133">Transmembrane helix</keyword>
<evidence type="ECO:0000256" key="4">
    <source>
        <dbReference type="ARBA" id="ARBA00022679"/>
    </source>
</evidence>
<evidence type="ECO:0000256" key="10">
    <source>
        <dbReference type="HAMAP-Rule" id="MF_00154"/>
    </source>
</evidence>
<dbReference type="InterPro" id="IPR030470">
    <property type="entry name" value="UbiA_prenylTrfase_CS"/>
</dbReference>
<feature type="transmembrane region" description="Helical" evidence="10">
    <location>
        <begin position="266"/>
        <end position="284"/>
    </location>
</feature>